<name>A0A371F5M3_MUCPR</name>
<dbReference type="SUPFAM" id="SSF53098">
    <property type="entry name" value="Ribonuclease H-like"/>
    <property type="match status" value="1"/>
</dbReference>
<evidence type="ECO:0000259" key="1">
    <source>
        <dbReference type="PROSITE" id="PS50994"/>
    </source>
</evidence>
<gene>
    <name evidence="2" type="primary">Tf2-6</name>
    <name evidence="2" type="ORF">CR513_46736</name>
</gene>
<dbReference type="InterPro" id="IPR001584">
    <property type="entry name" value="Integrase_cat-core"/>
</dbReference>
<protein>
    <submittedName>
        <fullName evidence="2">Tf2-6</fullName>
    </submittedName>
</protein>
<comment type="caution">
    <text evidence="2">The sequence shown here is derived from an EMBL/GenBank/DDBJ whole genome shotgun (WGS) entry which is preliminary data.</text>
</comment>
<keyword evidence="3" id="KW-1185">Reference proteome</keyword>
<dbReference type="GO" id="GO:0015074">
    <property type="term" value="P:DNA integration"/>
    <property type="evidence" value="ECO:0007669"/>
    <property type="project" value="InterPro"/>
</dbReference>
<dbReference type="AlphaFoldDB" id="A0A371F5M3"/>
<evidence type="ECO:0000313" key="2">
    <source>
        <dbReference type="EMBL" id="RDX73626.1"/>
    </source>
</evidence>
<organism evidence="2 3">
    <name type="scientific">Mucuna pruriens</name>
    <name type="common">Velvet bean</name>
    <name type="synonym">Dolichos pruriens</name>
    <dbReference type="NCBI Taxonomy" id="157652"/>
    <lineage>
        <taxon>Eukaryota</taxon>
        <taxon>Viridiplantae</taxon>
        <taxon>Streptophyta</taxon>
        <taxon>Embryophyta</taxon>
        <taxon>Tracheophyta</taxon>
        <taxon>Spermatophyta</taxon>
        <taxon>Magnoliopsida</taxon>
        <taxon>eudicotyledons</taxon>
        <taxon>Gunneridae</taxon>
        <taxon>Pentapetalae</taxon>
        <taxon>rosids</taxon>
        <taxon>fabids</taxon>
        <taxon>Fabales</taxon>
        <taxon>Fabaceae</taxon>
        <taxon>Papilionoideae</taxon>
        <taxon>50 kb inversion clade</taxon>
        <taxon>NPAAA clade</taxon>
        <taxon>indigoferoid/millettioid clade</taxon>
        <taxon>Phaseoleae</taxon>
        <taxon>Mucuna</taxon>
    </lineage>
</organism>
<dbReference type="PANTHER" id="PTHR48475:SF1">
    <property type="entry name" value="RNASE H TYPE-1 DOMAIN-CONTAINING PROTEIN"/>
    <property type="match status" value="1"/>
</dbReference>
<dbReference type="Proteomes" id="UP000257109">
    <property type="component" value="Unassembled WGS sequence"/>
</dbReference>
<evidence type="ECO:0000313" key="3">
    <source>
        <dbReference type="Proteomes" id="UP000257109"/>
    </source>
</evidence>
<dbReference type="EMBL" id="QJKJ01010455">
    <property type="protein sequence ID" value="RDX73626.1"/>
    <property type="molecule type" value="Genomic_DNA"/>
</dbReference>
<feature type="domain" description="Integrase catalytic" evidence="1">
    <location>
        <begin position="31"/>
        <end position="129"/>
    </location>
</feature>
<dbReference type="OrthoDB" id="1909122at2759"/>
<accession>A0A371F5M3</accession>
<dbReference type="InterPro" id="IPR036397">
    <property type="entry name" value="RNaseH_sf"/>
</dbReference>
<proteinExistence type="predicted"/>
<dbReference type="PANTHER" id="PTHR48475">
    <property type="entry name" value="RIBONUCLEASE H"/>
    <property type="match status" value="1"/>
</dbReference>
<sequence>MGRSRAGGDNFGRKDQEVFTGREDQMSFSLPAIIVFDNGTQFTSRSIVDFYAQYGIKQSFTLVKHPQMNDQAERLNTSLSKLPQVLWSYRIMPHSTTQETPFRLTFGTKAMIPVEIEELSPITTFFQPALNEEEIRANLDLIQEDREVAYIREFVAKARASQRYNTRIFPRKLQKHDLVLKRFLKDSTSNKLTPNWEGPYRVVEEVGHGAYRLEHRWIESTLYVEFAKFTKIL</sequence>
<feature type="non-terminal residue" evidence="2">
    <location>
        <position position="1"/>
    </location>
</feature>
<reference evidence="2" key="1">
    <citation type="submission" date="2018-05" db="EMBL/GenBank/DDBJ databases">
        <title>Draft genome of Mucuna pruriens seed.</title>
        <authorList>
            <person name="Nnadi N.E."/>
            <person name="Vos R."/>
            <person name="Hasami M.H."/>
            <person name="Devisetty U.K."/>
            <person name="Aguiy J.C."/>
        </authorList>
    </citation>
    <scope>NUCLEOTIDE SEQUENCE [LARGE SCALE GENOMIC DNA]</scope>
    <source>
        <strain evidence="2">JCA_2017</strain>
    </source>
</reference>
<dbReference type="GO" id="GO:0003676">
    <property type="term" value="F:nucleic acid binding"/>
    <property type="evidence" value="ECO:0007669"/>
    <property type="project" value="InterPro"/>
</dbReference>
<dbReference type="PROSITE" id="PS50994">
    <property type="entry name" value="INTEGRASE"/>
    <property type="match status" value="1"/>
</dbReference>
<dbReference type="Gene3D" id="3.30.420.10">
    <property type="entry name" value="Ribonuclease H-like superfamily/Ribonuclease H"/>
    <property type="match status" value="1"/>
</dbReference>
<dbReference type="InterPro" id="IPR012337">
    <property type="entry name" value="RNaseH-like_sf"/>
</dbReference>